<dbReference type="EMBL" id="BKCJ011318790">
    <property type="protein sequence ID" value="GFD19994.1"/>
    <property type="molecule type" value="Genomic_DNA"/>
</dbReference>
<organism evidence="1">
    <name type="scientific">Tanacetum cinerariifolium</name>
    <name type="common">Dalmatian daisy</name>
    <name type="synonym">Chrysanthemum cinerariifolium</name>
    <dbReference type="NCBI Taxonomy" id="118510"/>
    <lineage>
        <taxon>Eukaryota</taxon>
        <taxon>Viridiplantae</taxon>
        <taxon>Streptophyta</taxon>
        <taxon>Embryophyta</taxon>
        <taxon>Tracheophyta</taxon>
        <taxon>Spermatophyta</taxon>
        <taxon>Magnoliopsida</taxon>
        <taxon>eudicotyledons</taxon>
        <taxon>Gunneridae</taxon>
        <taxon>Pentapetalae</taxon>
        <taxon>asterids</taxon>
        <taxon>campanulids</taxon>
        <taxon>Asterales</taxon>
        <taxon>Asteraceae</taxon>
        <taxon>Asteroideae</taxon>
        <taxon>Anthemideae</taxon>
        <taxon>Anthemidinae</taxon>
        <taxon>Tanacetum</taxon>
    </lineage>
</organism>
<proteinExistence type="predicted"/>
<reference evidence="1" key="1">
    <citation type="journal article" date="2019" name="Sci. Rep.">
        <title>Draft genome of Tanacetum cinerariifolium, the natural source of mosquito coil.</title>
        <authorList>
            <person name="Yamashiro T."/>
            <person name="Shiraishi A."/>
            <person name="Satake H."/>
            <person name="Nakayama K."/>
        </authorList>
    </citation>
    <scope>NUCLEOTIDE SEQUENCE</scope>
</reference>
<name>A0A699UK23_TANCI</name>
<evidence type="ECO:0000313" key="1">
    <source>
        <dbReference type="EMBL" id="GFD19994.1"/>
    </source>
</evidence>
<comment type="caution">
    <text evidence="1">The sequence shown here is derived from an EMBL/GenBank/DDBJ whole genome shotgun (WGS) entry which is preliminary data.</text>
</comment>
<sequence length="89" mass="9802">MKLPGPMLQPQLRVRVMRGTYQGATVATLTTMGNVLQSVKSAKELDKCPKGRNQQNKGARGRAYVVVENPQQNPNVVAVSYAFALNPYR</sequence>
<accession>A0A699UK23</accession>
<evidence type="ECO:0008006" key="2">
    <source>
        <dbReference type="Google" id="ProtNLM"/>
    </source>
</evidence>
<dbReference type="AlphaFoldDB" id="A0A699UK23"/>
<protein>
    <recommendedName>
        <fullName evidence="2">Reverse transcriptase domain-containing protein</fullName>
    </recommendedName>
</protein>
<gene>
    <name evidence="1" type="ORF">Tci_891963</name>
</gene>